<name>A0A857GKQ2_9GAMM</name>
<dbReference type="RefSeq" id="WP_159342148.1">
    <property type="nucleotide sequence ID" value="NZ_CP024621.1"/>
</dbReference>
<dbReference type="AlphaFoldDB" id="A0A857GKQ2"/>
<dbReference type="Proteomes" id="UP000463949">
    <property type="component" value="Chromosome"/>
</dbReference>
<evidence type="ECO:0000313" key="1">
    <source>
        <dbReference type="EMBL" id="QHD49842.1"/>
    </source>
</evidence>
<dbReference type="Pfam" id="PF14103">
    <property type="entry name" value="DUF4276"/>
    <property type="match status" value="1"/>
</dbReference>
<accession>A0A857GKQ2</accession>
<evidence type="ECO:0000313" key="2">
    <source>
        <dbReference type="Proteomes" id="UP000463949"/>
    </source>
</evidence>
<reference evidence="1 2" key="1">
    <citation type="submission" date="2017-10" db="EMBL/GenBank/DDBJ databases">
        <title>Coral associated bacteria.</title>
        <authorList>
            <person name="Wang X."/>
        </authorList>
    </citation>
    <scope>NUCLEOTIDE SEQUENCE [LARGE SCALE GENOMIC DNA]</scope>
    <source>
        <strain evidence="1 2">SCSIO 43005</strain>
    </source>
</reference>
<proteinExistence type="predicted"/>
<protein>
    <recommendedName>
        <fullName evidence="3">DUF4276 family protein</fullName>
    </recommendedName>
</protein>
<organism evidence="1 2">
    <name type="scientific">Vreelandella aquamarina</name>
    <dbReference type="NCBI Taxonomy" id="77097"/>
    <lineage>
        <taxon>Bacteria</taxon>
        <taxon>Pseudomonadati</taxon>
        <taxon>Pseudomonadota</taxon>
        <taxon>Gammaproteobacteria</taxon>
        <taxon>Oceanospirillales</taxon>
        <taxon>Halomonadaceae</taxon>
        <taxon>Vreelandella</taxon>
    </lineage>
</organism>
<evidence type="ECO:0008006" key="3">
    <source>
        <dbReference type="Google" id="ProtNLM"/>
    </source>
</evidence>
<sequence length="197" mass="22203">MIRLGISVEGATEREFVTRVLAPVLAYSKVFAYPIDMHGRVSLERVEKELSKLLAMFDHVTTFYDFYGFHKRPEGSVDALEAAINDLVPADKRHRFTPYVQQYEFEALVLAVPDRAESVIGINGLGDKIRQIVDRCGGAEQVNDGYDTCPSRRIKAIAPQYDKKFHGPVTLEDGLQEARAACPRFDAWLTAIEQLKK</sequence>
<gene>
    <name evidence="1" type="ORF">CTT34_09160</name>
</gene>
<dbReference type="InterPro" id="IPR025455">
    <property type="entry name" value="DUF4276"/>
</dbReference>
<dbReference type="KEGG" id="hmd:CTT34_09160"/>
<dbReference type="EMBL" id="CP024621">
    <property type="protein sequence ID" value="QHD49842.1"/>
    <property type="molecule type" value="Genomic_DNA"/>
</dbReference>
<dbReference type="OrthoDB" id="9801478at2"/>